<name>A0A1E3X760_9BACT</name>
<comment type="caution">
    <text evidence="1">The sequence shown here is derived from an EMBL/GenBank/DDBJ whole genome shotgun (WGS) entry which is preliminary data.</text>
</comment>
<dbReference type="AlphaFoldDB" id="A0A1E3X760"/>
<dbReference type="EMBL" id="MAYW01000116">
    <property type="protein sequence ID" value="ODS31461.1"/>
    <property type="molecule type" value="Genomic_DNA"/>
</dbReference>
<evidence type="ECO:0000313" key="1">
    <source>
        <dbReference type="EMBL" id="ODS31461.1"/>
    </source>
</evidence>
<reference evidence="1 2" key="1">
    <citation type="submission" date="2016-07" db="EMBL/GenBank/DDBJ databases">
        <title>Draft genome of Scalindua rubra, obtained from a brine-seawater interface in the Red Sea, sheds light on salt adaptation in anammox bacteria.</title>
        <authorList>
            <person name="Speth D.R."/>
            <person name="Lagkouvardos I."/>
            <person name="Wang Y."/>
            <person name="Qian P.-Y."/>
            <person name="Dutilh B.E."/>
            <person name="Jetten M.S."/>
        </authorList>
    </citation>
    <scope>NUCLEOTIDE SEQUENCE [LARGE SCALE GENOMIC DNA]</scope>
    <source>
        <strain evidence="1">BSI-1</strain>
    </source>
</reference>
<dbReference type="Proteomes" id="UP000094056">
    <property type="component" value="Unassembled WGS sequence"/>
</dbReference>
<proteinExistence type="predicted"/>
<sequence length="77" mass="9153">MNQTITIRLTPKREKMLKKIKRRFRVRKNSEAIDLALRLSYGEDIDYKDRIKKVTGCISLKEKDTSVKRVRCLRDGK</sequence>
<protein>
    <submittedName>
        <fullName evidence="1">Uncharacterized protein</fullName>
    </submittedName>
</protein>
<organism evidence="1 2">
    <name type="scientific">Candidatus Scalindua rubra</name>
    <dbReference type="NCBI Taxonomy" id="1872076"/>
    <lineage>
        <taxon>Bacteria</taxon>
        <taxon>Pseudomonadati</taxon>
        <taxon>Planctomycetota</taxon>
        <taxon>Candidatus Brocadiia</taxon>
        <taxon>Candidatus Brocadiales</taxon>
        <taxon>Candidatus Scalinduaceae</taxon>
        <taxon>Candidatus Scalindua</taxon>
    </lineage>
</organism>
<gene>
    <name evidence="1" type="ORF">SCARUB_03418</name>
</gene>
<accession>A0A1E3X760</accession>
<evidence type="ECO:0000313" key="2">
    <source>
        <dbReference type="Proteomes" id="UP000094056"/>
    </source>
</evidence>